<gene>
    <name evidence="1" type="ordered locus">Sulku_1679</name>
</gene>
<name>E4U0M3_SULKY</name>
<evidence type="ECO:0000313" key="2">
    <source>
        <dbReference type="Proteomes" id="UP000008721"/>
    </source>
</evidence>
<dbReference type="AlphaFoldDB" id="E4U0M3"/>
<reference evidence="1 2" key="1">
    <citation type="journal article" date="2012" name="Stand. Genomic Sci.">
        <title>Complete genome sequence of the sulfur compounds oxidizing chemolithoautotroph Sulfuricurvum kujiense type strain (YK-1(T)).</title>
        <authorList>
            <person name="Han C."/>
            <person name="Kotsyurbenko O."/>
            <person name="Chertkov O."/>
            <person name="Held B."/>
            <person name="Lapidus A."/>
            <person name="Nolan M."/>
            <person name="Lucas S."/>
            <person name="Hammon N."/>
            <person name="Deshpande S."/>
            <person name="Cheng J.F."/>
            <person name="Tapia R."/>
            <person name="Goodwin L.A."/>
            <person name="Pitluck S."/>
            <person name="Liolios K."/>
            <person name="Pagani I."/>
            <person name="Ivanova N."/>
            <person name="Mavromatis K."/>
            <person name="Mikhailova N."/>
            <person name="Pati A."/>
            <person name="Chen A."/>
            <person name="Palaniappan K."/>
            <person name="Land M."/>
            <person name="Hauser L."/>
            <person name="Chang Y.J."/>
            <person name="Jeffries C.D."/>
            <person name="Brambilla E.M."/>
            <person name="Rohde M."/>
            <person name="Spring S."/>
            <person name="Sikorski J."/>
            <person name="Goker M."/>
            <person name="Woyke T."/>
            <person name="Bristow J."/>
            <person name="Eisen J.A."/>
            <person name="Markowitz V."/>
            <person name="Hugenholtz P."/>
            <person name="Kyrpides N.C."/>
            <person name="Klenk H.P."/>
            <person name="Detter J.C."/>
        </authorList>
    </citation>
    <scope>NUCLEOTIDE SEQUENCE [LARGE SCALE GENOMIC DNA]</scope>
    <source>
        <strain evidence="2">ATCC BAA-921 / DSM 16994 / JCM 11577 / YK-1</strain>
    </source>
</reference>
<dbReference type="KEGG" id="sku:Sulku_1679"/>
<organism evidence="1 2">
    <name type="scientific">Sulfuricurvum kujiense (strain ATCC BAA-921 / DSM 16994 / JCM 11577 / YK-1)</name>
    <dbReference type="NCBI Taxonomy" id="709032"/>
    <lineage>
        <taxon>Bacteria</taxon>
        <taxon>Pseudomonadati</taxon>
        <taxon>Campylobacterota</taxon>
        <taxon>Epsilonproteobacteria</taxon>
        <taxon>Campylobacterales</taxon>
        <taxon>Sulfurimonadaceae</taxon>
        <taxon>Sulfuricurvum</taxon>
    </lineage>
</organism>
<dbReference type="EMBL" id="CP002355">
    <property type="protein sequence ID" value="ADR34340.1"/>
    <property type="molecule type" value="Genomic_DNA"/>
</dbReference>
<keyword evidence="2" id="KW-1185">Reference proteome</keyword>
<accession>E4U0M3</accession>
<dbReference type="Pfam" id="PF09720">
    <property type="entry name" value="Unstab_antitox"/>
    <property type="match status" value="1"/>
</dbReference>
<dbReference type="HOGENOM" id="CLU_2703496_0_0_7"/>
<dbReference type="STRING" id="709032.Sulku_1679"/>
<dbReference type="OrthoDB" id="8909055at2"/>
<dbReference type="Proteomes" id="UP000008721">
    <property type="component" value="Chromosome"/>
</dbReference>
<protein>
    <recommendedName>
        <fullName evidence="3">Addiction module protein</fullName>
    </recommendedName>
</protein>
<dbReference type="InterPro" id="IPR013406">
    <property type="entry name" value="CHP02574_addiction_mod"/>
</dbReference>
<sequence length="73" mass="8604">MTIQVNDLYAEEALKLLSTLPEEAITIDPKPWYTDEVKRRIEEYKSGKMETIPWNEGWEEIEEFLNGLDERAS</sequence>
<evidence type="ECO:0000313" key="1">
    <source>
        <dbReference type="EMBL" id="ADR34340.1"/>
    </source>
</evidence>
<evidence type="ECO:0008006" key="3">
    <source>
        <dbReference type="Google" id="ProtNLM"/>
    </source>
</evidence>
<proteinExistence type="predicted"/>
<dbReference type="RefSeq" id="WP_013460537.1">
    <property type="nucleotide sequence ID" value="NC_014762.1"/>
</dbReference>